<keyword evidence="2" id="KW-1185">Reference proteome</keyword>
<gene>
    <name evidence="1" type="ORF">RISK_001475</name>
</gene>
<accession>A0A0J1EL42</accession>
<reference evidence="1" key="1">
    <citation type="submission" date="2015-05" db="EMBL/GenBank/DDBJ databases">
        <title>Permanent draft genome of Rhodopirellula islandicus K833.</title>
        <authorList>
            <person name="Kizina J."/>
            <person name="Richter M."/>
            <person name="Glockner F.O."/>
            <person name="Harder J."/>
        </authorList>
    </citation>
    <scope>NUCLEOTIDE SEQUENCE [LARGE SCALE GENOMIC DNA]</scope>
    <source>
        <strain evidence="1">K833</strain>
    </source>
</reference>
<proteinExistence type="predicted"/>
<name>A0A0J1EL42_RHOIS</name>
<dbReference type="Proteomes" id="UP000036367">
    <property type="component" value="Unassembled WGS sequence"/>
</dbReference>
<organism evidence="1 2">
    <name type="scientific">Rhodopirellula islandica</name>
    <dbReference type="NCBI Taxonomy" id="595434"/>
    <lineage>
        <taxon>Bacteria</taxon>
        <taxon>Pseudomonadati</taxon>
        <taxon>Planctomycetota</taxon>
        <taxon>Planctomycetia</taxon>
        <taxon>Pirellulales</taxon>
        <taxon>Pirellulaceae</taxon>
        <taxon>Rhodopirellula</taxon>
    </lineage>
</organism>
<dbReference type="EMBL" id="LECT01000015">
    <property type="protein sequence ID" value="KLU06264.1"/>
    <property type="molecule type" value="Genomic_DNA"/>
</dbReference>
<sequence>MIASRLADAALPAALVDTFPFFAVVQLAFRFSGFWAVNAAEWLPHFDFDESFANVLLQFQLDDQHSQSDRLLVAKHLHKWESDRGISLLRPST</sequence>
<protein>
    <submittedName>
        <fullName evidence="1">Uncharacterized protein</fullName>
    </submittedName>
</protein>
<dbReference type="STRING" id="595434.RISK_001475"/>
<evidence type="ECO:0000313" key="1">
    <source>
        <dbReference type="EMBL" id="KLU06264.1"/>
    </source>
</evidence>
<dbReference type="AlphaFoldDB" id="A0A0J1EL42"/>
<evidence type="ECO:0000313" key="2">
    <source>
        <dbReference type="Proteomes" id="UP000036367"/>
    </source>
</evidence>
<dbReference type="PATRIC" id="fig|595434.4.peg.1412"/>
<comment type="caution">
    <text evidence="1">The sequence shown here is derived from an EMBL/GenBank/DDBJ whole genome shotgun (WGS) entry which is preliminary data.</text>
</comment>